<comment type="caution">
    <text evidence="3">The sequence shown here is derived from an EMBL/GenBank/DDBJ whole genome shotgun (WGS) entry which is preliminary data.</text>
</comment>
<dbReference type="Proteomes" id="UP001174932">
    <property type="component" value="Unassembled WGS sequence"/>
</dbReference>
<dbReference type="Gene3D" id="3.60.21.10">
    <property type="match status" value="1"/>
</dbReference>
<dbReference type="RefSeq" id="WP_304374759.1">
    <property type="nucleotide sequence ID" value="NZ_JAUOZU010000001.1"/>
</dbReference>
<dbReference type="PANTHER" id="PTHR42850:SF2">
    <property type="entry name" value="BLL5683 PROTEIN"/>
    <property type="match status" value="1"/>
</dbReference>
<dbReference type="PIRSF" id="PIRSF000883">
    <property type="entry name" value="Pesterase_MJ0912"/>
    <property type="match status" value="1"/>
</dbReference>
<evidence type="ECO:0000259" key="2">
    <source>
        <dbReference type="Pfam" id="PF12850"/>
    </source>
</evidence>
<organism evidence="3 4">
    <name type="scientific">Rhizobium alvei</name>
    <dbReference type="NCBI Taxonomy" id="1132659"/>
    <lineage>
        <taxon>Bacteria</taxon>
        <taxon>Pseudomonadati</taxon>
        <taxon>Pseudomonadota</taxon>
        <taxon>Alphaproteobacteria</taxon>
        <taxon>Hyphomicrobiales</taxon>
        <taxon>Rhizobiaceae</taxon>
        <taxon>Rhizobium/Agrobacterium group</taxon>
        <taxon>Rhizobium</taxon>
    </lineage>
</organism>
<dbReference type="PANTHER" id="PTHR42850">
    <property type="entry name" value="METALLOPHOSPHOESTERASE"/>
    <property type="match status" value="1"/>
</dbReference>
<reference evidence="3" key="2">
    <citation type="submission" date="2023-07" db="EMBL/GenBank/DDBJ databases">
        <authorList>
            <person name="Shen H."/>
        </authorList>
    </citation>
    <scope>NUCLEOTIDE SEQUENCE</scope>
    <source>
        <strain evidence="3">TNR-22</strain>
    </source>
</reference>
<evidence type="ECO:0000256" key="1">
    <source>
        <dbReference type="ARBA" id="ARBA00008950"/>
    </source>
</evidence>
<dbReference type="InterPro" id="IPR011152">
    <property type="entry name" value="Pesterase_MJ0912"/>
</dbReference>
<evidence type="ECO:0000313" key="3">
    <source>
        <dbReference type="EMBL" id="MDO6962752.1"/>
    </source>
</evidence>
<dbReference type="InterPro" id="IPR050126">
    <property type="entry name" value="Ap4A_hydrolase"/>
</dbReference>
<dbReference type="Pfam" id="PF12850">
    <property type="entry name" value="Metallophos_2"/>
    <property type="match status" value="1"/>
</dbReference>
<evidence type="ECO:0000313" key="4">
    <source>
        <dbReference type="Proteomes" id="UP001174932"/>
    </source>
</evidence>
<name>A0ABT8YH64_9HYPH</name>
<reference evidence="3" key="1">
    <citation type="journal article" date="2015" name="Int. J. Syst. Evol. Microbiol.">
        <title>Rhizobium alvei sp. nov., isolated from a freshwater river.</title>
        <authorList>
            <person name="Sheu S.Y."/>
            <person name="Huang H.W."/>
            <person name="Young C.C."/>
            <person name="Chen W.M."/>
        </authorList>
    </citation>
    <scope>NUCLEOTIDE SEQUENCE</scope>
    <source>
        <strain evidence="3">TNR-22</strain>
    </source>
</reference>
<keyword evidence="4" id="KW-1185">Reference proteome</keyword>
<dbReference type="InterPro" id="IPR029052">
    <property type="entry name" value="Metallo-depent_PP-like"/>
</dbReference>
<dbReference type="CDD" id="cd00838">
    <property type="entry name" value="MPP_superfamily"/>
    <property type="match status" value="1"/>
</dbReference>
<comment type="similarity">
    <text evidence="1">Belongs to the metallophosphoesterase superfamily. YfcE family.</text>
</comment>
<gene>
    <name evidence="3" type="ORF">Q4481_02215</name>
</gene>
<sequence length="244" mass="27133">MRFAVIADIHGNAAALEAVLADIDRLGITEIINLGDHFSGPLEAGRTAELLMARAMTCVLGNHDRYLLEQSPEAMGDWEADAMLTLQPHHLDWLRDQPMSRVWNDDVFLCHATPQRDTYYWLETVTNGIVHLKEQDEIEAIAEGIPQSLILCGHSHVPRLIEISGGRLIVNPGSVGCPGYDDGRSNYHKVEAGAPHAAYAVIERVDGDWLPSFRKIRYDHAAMARLAEQRGRPDWARVLASGRV</sequence>
<dbReference type="InterPro" id="IPR024654">
    <property type="entry name" value="Calcineurin-like_PHP_lpxH"/>
</dbReference>
<protein>
    <submittedName>
        <fullName evidence="3">Metallophosphoesterase family protein</fullName>
    </submittedName>
</protein>
<feature type="domain" description="Calcineurin-like phosphoesterase" evidence="2">
    <location>
        <begin position="1"/>
        <end position="181"/>
    </location>
</feature>
<accession>A0ABT8YH64</accession>
<dbReference type="SUPFAM" id="SSF56300">
    <property type="entry name" value="Metallo-dependent phosphatases"/>
    <property type="match status" value="1"/>
</dbReference>
<proteinExistence type="inferred from homology"/>
<dbReference type="EMBL" id="JAUOZU010000001">
    <property type="protein sequence ID" value="MDO6962752.1"/>
    <property type="molecule type" value="Genomic_DNA"/>
</dbReference>